<dbReference type="InterPro" id="IPR019812">
    <property type="entry name" value="Hydgase_assmbl_chp_CS"/>
</dbReference>
<dbReference type="AlphaFoldDB" id="A0A1E3ATX8"/>
<dbReference type="PANTHER" id="PTHR35177">
    <property type="entry name" value="HYDROGENASE MATURATION FACTOR HYBG"/>
    <property type="match status" value="1"/>
</dbReference>
<dbReference type="PROSITE" id="PS01097">
    <property type="entry name" value="HUPF_HYPC"/>
    <property type="match status" value="1"/>
</dbReference>
<evidence type="ECO:0000313" key="3">
    <source>
        <dbReference type="Proteomes" id="UP000095003"/>
    </source>
</evidence>
<evidence type="ECO:0000313" key="2">
    <source>
        <dbReference type="EMBL" id="ODM12170.1"/>
    </source>
</evidence>
<name>A0A1E3ATX8_9FIRM</name>
<proteinExistence type="inferred from homology"/>
<organism evidence="2 3">
    <name type="scientific">Eisenbergiella tayi</name>
    <dbReference type="NCBI Taxonomy" id="1432052"/>
    <lineage>
        <taxon>Bacteria</taxon>
        <taxon>Bacillati</taxon>
        <taxon>Bacillota</taxon>
        <taxon>Clostridia</taxon>
        <taxon>Lachnospirales</taxon>
        <taxon>Lachnospiraceae</taxon>
        <taxon>Eisenbergiella</taxon>
    </lineage>
</organism>
<dbReference type="GO" id="GO:0051604">
    <property type="term" value="P:protein maturation"/>
    <property type="evidence" value="ECO:0007669"/>
    <property type="project" value="TreeGrafter"/>
</dbReference>
<dbReference type="PATRIC" id="fig|1432052.3.peg.3079"/>
<protein>
    <submittedName>
        <fullName evidence="2">HupF/HypC family protein</fullName>
    </submittedName>
</protein>
<dbReference type="InterPro" id="IPR001109">
    <property type="entry name" value="Hydrogenase_HupF/HypC"/>
</dbReference>
<sequence>MCVALPGRVVEIEGTTAVVDFQGNRVRAEAGLVCVKPGDSVLVHAGCILQVLSEEEGKQLTELFEELEEAAGEGNN</sequence>
<dbReference type="PANTHER" id="PTHR35177:SF2">
    <property type="entry name" value="HYDROGENASE MATURATION FACTOR HYBG"/>
    <property type="match status" value="1"/>
</dbReference>
<comment type="similarity">
    <text evidence="1">Belongs to the HupF/HypC family.</text>
</comment>
<gene>
    <name evidence="2" type="ORF">BEH84_02785</name>
</gene>
<dbReference type="GO" id="GO:1902670">
    <property type="term" value="F:carbon dioxide binding"/>
    <property type="evidence" value="ECO:0007669"/>
    <property type="project" value="TreeGrafter"/>
</dbReference>
<comment type="caution">
    <text evidence="2">The sequence shown here is derived from an EMBL/GenBank/DDBJ whole genome shotgun (WGS) entry which is preliminary data.</text>
</comment>
<dbReference type="Gene3D" id="2.30.30.140">
    <property type="match status" value="1"/>
</dbReference>
<dbReference type="GeneID" id="93304503"/>
<dbReference type="GO" id="GO:0005506">
    <property type="term" value="F:iron ion binding"/>
    <property type="evidence" value="ECO:0007669"/>
    <property type="project" value="TreeGrafter"/>
</dbReference>
<reference evidence="2 3" key="1">
    <citation type="submission" date="2016-07" db="EMBL/GenBank/DDBJ databases">
        <title>Characterization of isolates of Eisenbergiella tayi derived from blood cultures, using whole genome sequencing.</title>
        <authorList>
            <person name="Burdz T."/>
            <person name="Wiebe D."/>
            <person name="Huynh C."/>
            <person name="Bernard K."/>
        </authorList>
    </citation>
    <scope>NUCLEOTIDE SEQUENCE [LARGE SCALE GENOMIC DNA]</scope>
    <source>
        <strain evidence="2 3">NML 120489</strain>
    </source>
</reference>
<dbReference type="Proteomes" id="UP000095003">
    <property type="component" value="Unassembled WGS sequence"/>
</dbReference>
<dbReference type="RefSeq" id="WP_069157255.1">
    <property type="nucleotide sequence ID" value="NZ_DBFYTC010000229.1"/>
</dbReference>
<dbReference type="SUPFAM" id="SSF159127">
    <property type="entry name" value="HupF/HypC-like"/>
    <property type="match status" value="1"/>
</dbReference>
<accession>A0A1E3ATX8</accession>
<dbReference type="NCBIfam" id="TIGR00074">
    <property type="entry name" value="hypC_hupF"/>
    <property type="match status" value="1"/>
</dbReference>
<evidence type="ECO:0000256" key="1">
    <source>
        <dbReference type="ARBA" id="ARBA00006018"/>
    </source>
</evidence>
<dbReference type="Pfam" id="PF01455">
    <property type="entry name" value="HupF_HypC"/>
    <property type="match status" value="1"/>
</dbReference>
<dbReference type="EMBL" id="MCGI01000002">
    <property type="protein sequence ID" value="ODM12170.1"/>
    <property type="molecule type" value="Genomic_DNA"/>
</dbReference>